<keyword evidence="1 3" id="KW-0853">WD repeat</keyword>
<dbReference type="EMBL" id="UYYG01000040">
    <property type="protein sequence ID" value="VDN52000.1"/>
    <property type="molecule type" value="Genomic_DNA"/>
</dbReference>
<protein>
    <submittedName>
        <fullName evidence="8">WD_REPEATS_REGION domain-containing protein</fullName>
    </submittedName>
</protein>
<evidence type="ECO:0000256" key="3">
    <source>
        <dbReference type="PROSITE-ProRule" id="PRU00221"/>
    </source>
</evidence>
<dbReference type="InterPro" id="IPR001680">
    <property type="entry name" value="WD40_rpt"/>
</dbReference>
<keyword evidence="2" id="KW-0677">Repeat</keyword>
<dbReference type="InterPro" id="IPR045159">
    <property type="entry name" value="DCAF7-like"/>
</dbReference>
<dbReference type="SMART" id="SM00320">
    <property type="entry name" value="WD40"/>
    <property type="match status" value="8"/>
</dbReference>
<dbReference type="InterPro" id="IPR036322">
    <property type="entry name" value="WD40_repeat_dom_sf"/>
</dbReference>
<reference evidence="5 7" key="2">
    <citation type="submission" date="2018-11" db="EMBL/GenBank/DDBJ databases">
        <authorList>
            <consortium name="Pathogen Informatics"/>
        </authorList>
    </citation>
    <scope>NUCLEOTIDE SEQUENCE [LARGE SCALE GENOMIC DNA]</scope>
</reference>
<sequence length="790" mass="88618">MLHDLNQMMAASVANANQMANVISQSGIQSIPTTLANASLESNLSRPPVPRSIENLPPPTPNAAPPAPAPPKRREIYRYTASRPLFACAWSCKTHPEKRWRLAVGSIVEDKGGHNRVAIVQLDEQHGDLIERFSFEHTFPPNCIEWIPDLNNAFPDLIATSSDCLRIYRVENNNTATVECVLNNKQASNYSGPLTNFDWNDVDPTLIGTSSIDMSCTIWQIETGQSLSQTKKVTGNVKTQLIAHDKPVHDISFSKMGNGRDNFATVGADGSARLFDLRNLQHSTIVYEDPLRTPLMRLAWNKQDSHYLATFAQDSAEVIVIDVRMPCSPVARLHNHRGCVNGLAWAPHSSCHICTAGDDHQALIWDVSSMPRPVEDPILAYQAGGEVWLIKFIGLQHISTGFVFVLVEAWKYFEFNGFVVKDFKRSSIIIWSIFDLIGIDDHAMDSVFRKRKEIYKYEALYALFAMGWSVHPEKSKKFRVAVASFIEEYANKISVIQLDDEACELIHRGTFDHPYPPTKVMWIPDHKGVYPDLLATTGDYLRLWRLDGENGAKLEVRLNNNKSSQYCAPLTSCDWNEIDLSIIAVSSIDTTCTIWQIETGQAIGTTAAVTNGIVKTQLIAHEKEVCDVEFTRIGSGREVFASAGADGSIRIFDMRHLEHSTIIYEEPSRTPLLRLACNKQDSNYIAFIAQGSNEVPLIDVRIPNKAIAKLRNHHATVNGIAWSPYTPYHVCTAGDDNQALIWDMHYIMRPVEDPILAYQADGEINQVHWSAAFPEWIAICYDKYLEILKV</sequence>
<dbReference type="WBParaSite" id="DME_0000777601-mRNA-1">
    <property type="protein sequence ID" value="DME_0000777601-mRNA-1"/>
    <property type="gene ID" value="DME_0000777601"/>
</dbReference>
<accession>A0A158Q5M6</accession>
<evidence type="ECO:0000256" key="1">
    <source>
        <dbReference type="ARBA" id="ARBA00022574"/>
    </source>
</evidence>
<reference evidence="8" key="1">
    <citation type="submission" date="2016-04" db="UniProtKB">
        <authorList>
            <consortium name="WormBaseParasite"/>
        </authorList>
    </citation>
    <scope>IDENTIFICATION</scope>
</reference>
<dbReference type="STRING" id="318479.A0A158Q5M6"/>
<dbReference type="Proteomes" id="UP000038040">
    <property type="component" value="Unplaced"/>
</dbReference>
<evidence type="ECO:0000313" key="5">
    <source>
        <dbReference type="EMBL" id="VDN52000.1"/>
    </source>
</evidence>
<dbReference type="PROSITE" id="PS50294">
    <property type="entry name" value="WD_REPEATS_REGION"/>
    <property type="match status" value="1"/>
</dbReference>
<keyword evidence="7" id="KW-1185">Reference proteome</keyword>
<evidence type="ECO:0000313" key="8">
    <source>
        <dbReference type="WBParaSite" id="DME_0000777601-mRNA-1"/>
    </source>
</evidence>
<feature type="repeat" description="WD" evidence="3">
    <location>
        <begin position="710"/>
        <end position="744"/>
    </location>
</feature>
<dbReference type="PROSITE" id="PS00678">
    <property type="entry name" value="WD_REPEATS_1"/>
    <property type="match status" value="2"/>
</dbReference>
<dbReference type="PROSITE" id="PS50082">
    <property type="entry name" value="WD_REPEATS_2"/>
    <property type="match status" value="2"/>
</dbReference>
<dbReference type="AlphaFoldDB" id="A0A158Q5M6"/>
<evidence type="ECO:0000256" key="2">
    <source>
        <dbReference type="ARBA" id="ARBA00022737"/>
    </source>
</evidence>
<evidence type="ECO:0000313" key="6">
    <source>
        <dbReference type="Proteomes" id="UP000038040"/>
    </source>
</evidence>
<feature type="compositionally biased region" description="Pro residues" evidence="4">
    <location>
        <begin position="56"/>
        <end position="70"/>
    </location>
</feature>
<dbReference type="OrthoDB" id="24670at2759"/>
<feature type="repeat" description="WD" evidence="3">
    <location>
        <begin position="333"/>
        <end position="369"/>
    </location>
</feature>
<evidence type="ECO:0000313" key="7">
    <source>
        <dbReference type="Proteomes" id="UP000274756"/>
    </source>
</evidence>
<name>A0A158Q5M6_DRAME</name>
<organism evidence="6 8">
    <name type="scientific">Dracunculus medinensis</name>
    <name type="common">Guinea worm</name>
    <dbReference type="NCBI Taxonomy" id="318479"/>
    <lineage>
        <taxon>Eukaryota</taxon>
        <taxon>Metazoa</taxon>
        <taxon>Ecdysozoa</taxon>
        <taxon>Nematoda</taxon>
        <taxon>Chromadorea</taxon>
        <taxon>Rhabditida</taxon>
        <taxon>Spirurina</taxon>
        <taxon>Dracunculoidea</taxon>
        <taxon>Dracunculidae</taxon>
        <taxon>Dracunculus</taxon>
    </lineage>
</organism>
<dbReference type="Proteomes" id="UP000274756">
    <property type="component" value="Unassembled WGS sequence"/>
</dbReference>
<proteinExistence type="predicted"/>
<dbReference type="Pfam" id="PF00400">
    <property type="entry name" value="WD40"/>
    <property type="match status" value="4"/>
</dbReference>
<evidence type="ECO:0000256" key="4">
    <source>
        <dbReference type="SAM" id="MobiDB-lite"/>
    </source>
</evidence>
<feature type="region of interest" description="Disordered" evidence="4">
    <location>
        <begin position="41"/>
        <end position="72"/>
    </location>
</feature>
<dbReference type="SUPFAM" id="SSF50978">
    <property type="entry name" value="WD40 repeat-like"/>
    <property type="match status" value="2"/>
</dbReference>
<gene>
    <name evidence="5" type="ORF">DME_LOCUS1973</name>
</gene>
<dbReference type="PANTHER" id="PTHR19919">
    <property type="entry name" value="WD REPEAT CONTAINING PROTEIN"/>
    <property type="match status" value="1"/>
</dbReference>
<dbReference type="InterPro" id="IPR019775">
    <property type="entry name" value="WD40_repeat_CS"/>
</dbReference>
<dbReference type="Gene3D" id="2.130.10.10">
    <property type="entry name" value="YVTN repeat-like/Quinoprotein amine dehydrogenase"/>
    <property type="match status" value="2"/>
</dbReference>
<dbReference type="InterPro" id="IPR015943">
    <property type="entry name" value="WD40/YVTN_repeat-like_dom_sf"/>
</dbReference>